<keyword evidence="2" id="KW-0472">Membrane</keyword>
<protein>
    <recommendedName>
        <fullName evidence="3">LppM domain-containing protein</fullName>
    </recommendedName>
</protein>
<dbReference type="InterPro" id="IPR053807">
    <property type="entry name" value="LppM"/>
</dbReference>
<keyword evidence="2" id="KW-1133">Transmembrane helix</keyword>
<gene>
    <name evidence="4" type="ORF">ATL40_2592</name>
</gene>
<accession>A0A2A9D2T8</accession>
<organism evidence="4 5">
    <name type="scientific">Serinibacter salmoneus</name>
    <dbReference type="NCBI Taxonomy" id="556530"/>
    <lineage>
        <taxon>Bacteria</taxon>
        <taxon>Bacillati</taxon>
        <taxon>Actinomycetota</taxon>
        <taxon>Actinomycetes</taxon>
        <taxon>Micrococcales</taxon>
        <taxon>Beutenbergiaceae</taxon>
        <taxon>Serinibacter</taxon>
    </lineage>
</organism>
<evidence type="ECO:0000313" key="5">
    <source>
        <dbReference type="Proteomes" id="UP000224915"/>
    </source>
</evidence>
<feature type="compositionally biased region" description="Low complexity" evidence="1">
    <location>
        <begin position="10"/>
        <end position="24"/>
    </location>
</feature>
<proteinExistence type="predicted"/>
<feature type="region of interest" description="Disordered" evidence="1">
    <location>
        <begin position="246"/>
        <end position="292"/>
    </location>
</feature>
<dbReference type="RefSeq" id="WP_098469876.1">
    <property type="nucleotide sequence ID" value="NZ_PDJD01000001.1"/>
</dbReference>
<name>A0A2A9D2T8_9MICO</name>
<keyword evidence="2" id="KW-0812">Transmembrane</keyword>
<dbReference type="AlphaFoldDB" id="A0A2A9D2T8"/>
<dbReference type="OrthoDB" id="4803797at2"/>
<feature type="region of interest" description="Disordered" evidence="1">
    <location>
        <begin position="1"/>
        <end position="24"/>
    </location>
</feature>
<sequence length="292" mass="31091">MTTHPRTHPIHTTATATGHPTTPGRRLRSGGIAVALLATATLLTGCMRATYDLEVDGDLNVSGEMLVAIQASALERFGSSDQDIWQNTPEVIPPGATVEVYDEDGYAGFTVRLQDVPAAEFLDGGDLATDGETFFVLEREDDVISFDMEQPITHELESDASLPGLDSTSMIDEAWVEITFPGPVIEAEGAEIDGNTARWDLAEHLGPLAATAEVDAGFPWPMMLGVMGGLTGVGTAALLLARRGGTRAQTRAEQMPPAYLPGGHGRQRWEQHGVGSEPTSGRPHTSPPDTEH</sequence>
<dbReference type="EMBL" id="PDJD01000001">
    <property type="protein sequence ID" value="PFG20973.1"/>
    <property type="molecule type" value="Genomic_DNA"/>
</dbReference>
<evidence type="ECO:0000259" key="3">
    <source>
        <dbReference type="Pfam" id="PF21946"/>
    </source>
</evidence>
<evidence type="ECO:0000313" key="4">
    <source>
        <dbReference type="EMBL" id="PFG20973.1"/>
    </source>
</evidence>
<dbReference type="Proteomes" id="UP000224915">
    <property type="component" value="Unassembled WGS sequence"/>
</dbReference>
<feature type="domain" description="LppM" evidence="3">
    <location>
        <begin position="48"/>
        <end position="212"/>
    </location>
</feature>
<evidence type="ECO:0000256" key="1">
    <source>
        <dbReference type="SAM" id="MobiDB-lite"/>
    </source>
</evidence>
<reference evidence="4 5" key="1">
    <citation type="submission" date="2017-10" db="EMBL/GenBank/DDBJ databases">
        <title>Sequencing the genomes of 1000 actinobacteria strains.</title>
        <authorList>
            <person name="Klenk H.-P."/>
        </authorList>
    </citation>
    <scope>NUCLEOTIDE SEQUENCE [LARGE SCALE GENOMIC DNA]</scope>
    <source>
        <strain evidence="4 5">DSM 21801</strain>
    </source>
</reference>
<evidence type="ECO:0000256" key="2">
    <source>
        <dbReference type="SAM" id="Phobius"/>
    </source>
</evidence>
<feature type="transmembrane region" description="Helical" evidence="2">
    <location>
        <begin position="220"/>
        <end position="241"/>
    </location>
</feature>
<keyword evidence="5" id="KW-1185">Reference proteome</keyword>
<comment type="caution">
    <text evidence="4">The sequence shown here is derived from an EMBL/GenBank/DDBJ whole genome shotgun (WGS) entry which is preliminary data.</text>
</comment>
<dbReference type="Pfam" id="PF21946">
    <property type="entry name" value="LppM"/>
    <property type="match status" value="1"/>
</dbReference>